<reference evidence="2" key="1">
    <citation type="journal article" date="2013" name="Science">
        <title>The Amborella genome and the evolution of flowering plants.</title>
        <authorList>
            <consortium name="Amborella Genome Project"/>
        </authorList>
    </citation>
    <scope>NUCLEOTIDE SEQUENCE [LARGE SCALE GENOMIC DNA]</scope>
</reference>
<dbReference type="Proteomes" id="UP000017836">
    <property type="component" value="Unassembled WGS sequence"/>
</dbReference>
<proteinExistence type="predicted"/>
<sequence length="189" mass="21329">MDCTEVYRARDWVNLALVNRGLLVSKSCFTRVALGMRTEQAPLEFMATKVSFMPYMFAPSFRCLCGGGRLKAGESLIDKIPSRMRMLQLGRLRSPWASTNGGVDVANRSGIYLKVLEVLGVNHTPEVHCGRTGEIEDLQGGGRRSWWLINSGHGNRFGKVEYVLHDCFLRKFSGFFSYSHHDCKNSFLQ</sequence>
<dbReference type="AlphaFoldDB" id="W1NIA5"/>
<organism evidence="1 2">
    <name type="scientific">Amborella trichopoda</name>
    <dbReference type="NCBI Taxonomy" id="13333"/>
    <lineage>
        <taxon>Eukaryota</taxon>
        <taxon>Viridiplantae</taxon>
        <taxon>Streptophyta</taxon>
        <taxon>Embryophyta</taxon>
        <taxon>Tracheophyta</taxon>
        <taxon>Spermatophyta</taxon>
        <taxon>Magnoliopsida</taxon>
        <taxon>Amborellales</taxon>
        <taxon>Amborellaceae</taxon>
        <taxon>Amborella</taxon>
    </lineage>
</organism>
<evidence type="ECO:0000313" key="2">
    <source>
        <dbReference type="Proteomes" id="UP000017836"/>
    </source>
</evidence>
<name>W1NIA5_AMBTC</name>
<accession>W1NIA5</accession>
<dbReference type="HOGENOM" id="CLU_1436253_0_0_1"/>
<dbReference type="Gramene" id="ERM95522">
    <property type="protein sequence ID" value="ERM95522"/>
    <property type="gene ID" value="AMTR_s00151p00093110"/>
</dbReference>
<dbReference type="EMBL" id="KI397475">
    <property type="protein sequence ID" value="ERM95522.1"/>
    <property type="molecule type" value="Genomic_DNA"/>
</dbReference>
<evidence type="ECO:0000313" key="1">
    <source>
        <dbReference type="EMBL" id="ERM95522.1"/>
    </source>
</evidence>
<keyword evidence="2" id="KW-1185">Reference proteome</keyword>
<gene>
    <name evidence="1" type="ORF">AMTR_s00151p00093110</name>
</gene>
<protein>
    <submittedName>
        <fullName evidence="1">Uncharacterized protein</fullName>
    </submittedName>
</protein>